<evidence type="ECO:0000313" key="2">
    <source>
        <dbReference type="EMBL" id="PJK30616.1"/>
    </source>
</evidence>
<protein>
    <submittedName>
        <fullName evidence="2">Uncharacterized protein</fullName>
    </submittedName>
</protein>
<evidence type="ECO:0000256" key="1">
    <source>
        <dbReference type="SAM" id="SignalP"/>
    </source>
</evidence>
<sequence length="261" mass="28706">MTGFSVRPALAGLALLILQACAGQPETPLEPVDWNAPLAGRSIDEILAAPDRGIDAAKQPVLMARERVGVRVVDVRGPGTWRTTLDHVHRLSRAERLDDAEVARAIEARAAELPAPYLFELARRIVEADPQRGLYWYALGQARTVYAGARCADPSVRANIQATLIDLKPVSEKARVETFDNERLYARILQQVRDQGPITDTTASPWWICSSGQRTLNAARRGETLAKGDWLLPRADWPAARKAARDHLDAEIARALRAAAQ</sequence>
<feature type="signal peptide" evidence="1">
    <location>
        <begin position="1"/>
        <end position="22"/>
    </location>
</feature>
<dbReference type="Proteomes" id="UP000229498">
    <property type="component" value="Unassembled WGS sequence"/>
</dbReference>
<reference evidence="2 3" key="1">
    <citation type="submission" date="2017-11" db="EMBL/GenBank/DDBJ databases">
        <title>Draft genome sequence of Rhizobiales bacterium SY3-13.</title>
        <authorList>
            <person name="Sun C."/>
        </authorList>
    </citation>
    <scope>NUCLEOTIDE SEQUENCE [LARGE SCALE GENOMIC DNA]</scope>
    <source>
        <strain evidence="2 3">SY3-13</strain>
    </source>
</reference>
<accession>A0A2M9G4L6</accession>
<dbReference type="PROSITE" id="PS51257">
    <property type="entry name" value="PROKAR_LIPOPROTEIN"/>
    <property type="match status" value="1"/>
</dbReference>
<comment type="caution">
    <text evidence="2">The sequence shown here is derived from an EMBL/GenBank/DDBJ whole genome shotgun (WGS) entry which is preliminary data.</text>
</comment>
<dbReference type="OrthoDB" id="7597060at2"/>
<gene>
    <name evidence="2" type="ORF">CVT23_06645</name>
</gene>
<name>A0A2M9G4L6_9PROT</name>
<dbReference type="AlphaFoldDB" id="A0A2M9G4L6"/>
<organism evidence="2 3">
    <name type="scientific">Minwuia thermotolerans</name>
    <dbReference type="NCBI Taxonomy" id="2056226"/>
    <lineage>
        <taxon>Bacteria</taxon>
        <taxon>Pseudomonadati</taxon>
        <taxon>Pseudomonadota</taxon>
        <taxon>Alphaproteobacteria</taxon>
        <taxon>Minwuiales</taxon>
        <taxon>Minwuiaceae</taxon>
        <taxon>Minwuia</taxon>
    </lineage>
</organism>
<dbReference type="RefSeq" id="WP_109792716.1">
    <property type="nucleotide sequence ID" value="NZ_PHIG01000025.1"/>
</dbReference>
<keyword evidence="3" id="KW-1185">Reference proteome</keyword>
<feature type="chain" id="PRO_5014993590" evidence="1">
    <location>
        <begin position="23"/>
        <end position="261"/>
    </location>
</feature>
<keyword evidence="1" id="KW-0732">Signal</keyword>
<dbReference type="EMBL" id="PHIG01000025">
    <property type="protein sequence ID" value="PJK30616.1"/>
    <property type="molecule type" value="Genomic_DNA"/>
</dbReference>
<proteinExistence type="predicted"/>
<evidence type="ECO:0000313" key="3">
    <source>
        <dbReference type="Proteomes" id="UP000229498"/>
    </source>
</evidence>